<organism evidence="3 4">
    <name type="scientific">Candidatus Methylomirabilis limnetica</name>
    <dbReference type="NCBI Taxonomy" id="2033718"/>
    <lineage>
        <taxon>Bacteria</taxon>
        <taxon>Candidatus Methylomirabilota</taxon>
        <taxon>Candidatus Methylomirabilia</taxon>
        <taxon>Candidatus Methylomirabilales</taxon>
        <taxon>Candidatus Methylomirabilaceae</taxon>
        <taxon>Candidatus Methylomirabilis</taxon>
    </lineage>
</organism>
<evidence type="ECO:0000313" key="4">
    <source>
        <dbReference type="Proteomes" id="UP000241436"/>
    </source>
</evidence>
<dbReference type="InterPro" id="IPR044946">
    <property type="entry name" value="Restrct_endonuc_typeI_TRD_sf"/>
</dbReference>
<name>A0A2T4TUV2_9BACT</name>
<dbReference type="PANTHER" id="PTHR43140:SF1">
    <property type="entry name" value="TYPE I RESTRICTION ENZYME ECOKI SPECIFICITY SUBUNIT"/>
    <property type="match status" value="1"/>
</dbReference>
<accession>A0A2T4TUV2</accession>
<evidence type="ECO:0000256" key="1">
    <source>
        <dbReference type="ARBA" id="ARBA00022747"/>
    </source>
</evidence>
<reference evidence="3 4" key="1">
    <citation type="submission" date="2017-09" db="EMBL/GenBank/DDBJ databases">
        <title>Bloom of a denitrifying methanotroph, Candidatus Methylomirabilis limnetica, in a deep stratified lake.</title>
        <authorList>
            <person name="Graf J.S."/>
            <person name="Marchant H.K."/>
            <person name="Tienken D."/>
            <person name="Hach P.F."/>
            <person name="Brand A."/>
            <person name="Schubert C.J."/>
            <person name="Kuypers M.M."/>
            <person name="Milucka J."/>
        </authorList>
    </citation>
    <scope>NUCLEOTIDE SEQUENCE [LARGE SCALE GENOMIC DNA]</scope>
    <source>
        <strain evidence="3 4">Zug</strain>
    </source>
</reference>
<evidence type="ECO:0000313" key="3">
    <source>
        <dbReference type="EMBL" id="PTL34892.1"/>
    </source>
</evidence>
<protein>
    <recommendedName>
        <fullName evidence="5">Type I restriction modification DNA specificity domain-containing protein</fullName>
    </recommendedName>
</protein>
<dbReference type="GO" id="GO:0003677">
    <property type="term" value="F:DNA binding"/>
    <property type="evidence" value="ECO:0007669"/>
    <property type="project" value="UniProtKB-KW"/>
</dbReference>
<keyword evidence="1" id="KW-0680">Restriction system</keyword>
<proteinExistence type="predicted"/>
<keyword evidence="4" id="KW-1185">Reference proteome</keyword>
<dbReference type="SUPFAM" id="SSF116734">
    <property type="entry name" value="DNA methylase specificity domain"/>
    <property type="match status" value="1"/>
</dbReference>
<dbReference type="EMBL" id="NVQC01000039">
    <property type="protein sequence ID" value="PTL34892.1"/>
    <property type="molecule type" value="Genomic_DNA"/>
</dbReference>
<dbReference type="OrthoDB" id="9811611at2"/>
<evidence type="ECO:0000256" key="2">
    <source>
        <dbReference type="ARBA" id="ARBA00023125"/>
    </source>
</evidence>
<evidence type="ECO:0008006" key="5">
    <source>
        <dbReference type="Google" id="ProtNLM"/>
    </source>
</evidence>
<dbReference type="AlphaFoldDB" id="A0A2T4TUV2"/>
<keyword evidence="2" id="KW-0238">DNA-binding</keyword>
<dbReference type="InterPro" id="IPR051212">
    <property type="entry name" value="Type-I_RE_S_subunit"/>
</dbReference>
<gene>
    <name evidence="3" type="ORF">CLG94_12680</name>
</gene>
<dbReference type="GO" id="GO:0009307">
    <property type="term" value="P:DNA restriction-modification system"/>
    <property type="evidence" value="ECO:0007669"/>
    <property type="project" value="UniProtKB-KW"/>
</dbReference>
<reference evidence="4" key="2">
    <citation type="journal article" date="2018" name="Environ. Microbiol.">
        <title>Bloom of a denitrifying methanotroph, 'Candidatus Methylomirabilis limnetica', in a deep stratified lake.</title>
        <authorList>
            <person name="Graf J.S."/>
            <person name="Mayr M.J."/>
            <person name="Marchant H.K."/>
            <person name="Tienken D."/>
            <person name="Hach P.F."/>
            <person name="Brand A."/>
            <person name="Schubert C.J."/>
            <person name="Kuypers M.M."/>
            <person name="Milucka J."/>
        </authorList>
    </citation>
    <scope>NUCLEOTIDE SEQUENCE [LARGE SCALE GENOMIC DNA]</scope>
    <source>
        <strain evidence="4">Zug</strain>
    </source>
</reference>
<dbReference type="Proteomes" id="UP000241436">
    <property type="component" value="Unassembled WGS sequence"/>
</dbReference>
<dbReference type="RefSeq" id="WP_107564058.1">
    <property type="nucleotide sequence ID" value="NZ_NVQC01000039.1"/>
</dbReference>
<sequence length="227" mass="25408">MKPQSQPAVEWLGTTPNGWSQPRLKAVFRDNTAAISMEKLAELDVQHYSIPNFDEFGAPAREDGATIASNKTLLRGGEVLFSKLNCHKPRVWLVPHDDQVKVASTEFIPLAEWHSGKTDKRFVAYLLGSAVFAEYMTCFQTSVTNSHRRINPNDLWQARIPLPPLLEQQRVAEYLNASCAAIDAAVAAKRRQMETLEGVRKDIIQKVVLTTQKGPTVIKQKEPTSVQ</sequence>
<dbReference type="PANTHER" id="PTHR43140">
    <property type="entry name" value="TYPE-1 RESTRICTION ENZYME ECOKI SPECIFICITY PROTEIN"/>
    <property type="match status" value="1"/>
</dbReference>
<comment type="caution">
    <text evidence="3">The sequence shown here is derived from an EMBL/GenBank/DDBJ whole genome shotgun (WGS) entry which is preliminary data.</text>
</comment>
<dbReference type="Gene3D" id="3.90.220.20">
    <property type="entry name" value="DNA methylase specificity domains"/>
    <property type="match status" value="2"/>
</dbReference>